<dbReference type="Gene3D" id="3.30.460.10">
    <property type="entry name" value="Beta Polymerase, domain 2"/>
    <property type="match status" value="1"/>
</dbReference>
<dbReference type="PANTHER" id="PTHR13734">
    <property type="entry name" value="TRNA-NUCLEOTIDYLTRANSFERASE"/>
    <property type="match status" value="1"/>
</dbReference>
<keyword evidence="3" id="KW-0547">Nucleotide-binding</keyword>
<evidence type="ECO:0000313" key="9">
    <source>
        <dbReference type="EMBL" id="KAJ6247421.1"/>
    </source>
</evidence>
<evidence type="ECO:0000259" key="8">
    <source>
        <dbReference type="Pfam" id="PF12627"/>
    </source>
</evidence>
<keyword evidence="4 5" id="KW-0694">RNA-binding</keyword>
<dbReference type="CDD" id="cd05398">
    <property type="entry name" value="NT_ClassII-CCAase"/>
    <property type="match status" value="1"/>
</dbReference>
<dbReference type="InterPro" id="IPR002646">
    <property type="entry name" value="PolA_pol_head_dom"/>
</dbReference>
<reference evidence="9" key="1">
    <citation type="submission" date="2022-08" db="EMBL/GenBank/DDBJ databases">
        <title>Novel sulfate-reducing endosymbionts in the free-living metamonad Anaeramoeba.</title>
        <authorList>
            <person name="Jerlstrom-Hultqvist J."/>
            <person name="Cepicka I."/>
            <person name="Gallot-Lavallee L."/>
            <person name="Salas-Leiva D."/>
            <person name="Curtis B.A."/>
            <person name="Zahonova K."/>
            <person name="Pipaliya S."/>
            <person name="Dacks J."/>
            <person name="Roger A.J."/>
        </authorList>
    </citation>
    <scope>NUCLEOTIDE SEQUENCE</scope>
    <source>
        <strain evidence="9">Schooner1</strain>
    </source>
</reference>
<comment type="caution">
    <text evidence="9">The sequence shown here is derived from an EMBL/GenBank/DDBJ whole genome shotgun (WGS) entry which is preliminary data.</text>
</comment>
<feature type="region of interest" description="Disordered" evidence="6">
    <location>
        <begin position="134"/>
        <end position="197"/>
    </location>
</feature>
<evidence type="ECO:0000313" key="10">
    <source>
        <dbReference type="Proteomes" id="UP001150062"/>
    </source>
</evidence>
<comment type="similarity">
    <text evidence="1 5">Belongs to the tRNA nucleotidyltransferase/poly(A) polymerase family.</text>
</comment>
<proteinExistence type="inferred from homology"/>
<evidence type="ECO:0000256" key="1">
    <source>
        <dbReference type="ARBA" id="ARBA00007265"/>
    </source>
</evidence>
<feature type="domain" description="Poly A polymerase head" evidence="7">
    <location>
        <begin position="47"/>
        <end position="236"/>
    </location>
</feature>
<evidence type="ECO:0000259" key="7">
    <source>
        <dbReference type="Pfam" id="PF01743"/>
    </source>
</evidence>
<keyword evidence="2 5" id="KW-0808">Transferase</keyword>
<dbReference type="SUPFAM" id="SSF81891">
    <property type="entry name" value="Poly A polymerase C-terminal region-like"/>
    <property type="match status" value="1"/>
</dbReference>
<protein>
    <submittedName>
        <fullName evidence="9">Cca tRNA nucleotidyltransferase</fullName>
    </submittedName>
</protein>
<accession>A0ABQ8YS97</accession>
<dbReference type="InterPro" id="IPR032828">
    <property type="entry name" value="PolyA_RNA-bd"/>
</dbReference>
<dbReference type="Pfam" id="PF12627">
    <property type="entry name" value="PolyA_pol_RNAbd"/>
    <property type="match status" value="1"/>
</dbReference>
<evidence type="ECO:0000256" key="4">
    <source>
        <dbReference type="ARBA" id="ARBA00022884"/>
    </source>
</evidence>
<dbReference type="Pfam" id="PF01743">
    <property type="entry name" value="PolyA_pol"/>
    <property type="match status" value="1"/>
</dbReference>
<dbReference type="Gene3D" id="1.10.3090.10">
    <property type="entry name" value="cca-adding enzyme, domain 2"/>
    <property type="match status" value="1"/>
</dbReference>
<dbReference type="PANTHER" id="PTHR13734:SF5">
    <property type="entry name" value="CCA TRNA NUCLEOTIDYLTRANSFERASE, MITOCHONDRIAL"/>
    <property type="match status" value="1"/>
</dbReference>
<sequence>MTKRNKPTKLQDLENTILTISLTNFEQKLFNHLLAVCKCYSLKTTIRVAGGWVRDKLLGRESNDIDLALDDMLGSTFGKYVNRYQTEVLKEKEATMAIIKSNPNLSKHLETTRMKIFGQWIDFTNLRKDDFAKGGEEFQNGKKENQEKEENKKKETKEEKEKESEKESEEENQNIKNKTKKHTIGSTGQKIYLGDPTTDAHRRDLTINAMFYNIHSKSIEDFTGYGINDLKNGIIRTPLPPLETFTDDPLRILRLIKYSTRYGFQIHEETEKSVNNEKLLHALRNNISKERISSELQSILSSDRPYVGFKKLCKLNIYSAIFYHRDYYQESFPQTALNNLKKLKPFLIDVPKIRTPAVILGCLLLPYCKLVMKKKKNTIQMSNVILFENLCFPKKISSQVGLLHQGVNQFIEILPTIEEISRSELGLIVRTYRESWFDVIVLCKIFSPHSGDFNTITQKINDLQLNEAWNLRPLLNGGDIKRILQIKKGPLIGKAIQAAFKHQLDFPNLNKKGLEDFLSETFK</sequence>
<dbReference type="InterPro" id="IPR043519">
    <property type="entry name" value="NT_sf"/>
</dbReference>
<dbReference type="SUPFAM" id="SSF81301">
    <property type="entry name" value="Nucleotidyltransferase"/>
    <property type="match status" value="2"/>
</dbReference>
<evidence type="ECO:0000256" key="6">
    <source>
        <dbReference type="SAM" id="MobiDB-lite"/>
    </source>
</evidence>
<gene>
    <name evidence="9" type="ORF">M0813_18950</name>
</gene>
<feature type="domain" description="tRNA nucleotidyltransferase/poly(A) polymerase RNA and SrmB- binding" evidence="8">
    <location>
        <begin position="263"/>
        <end position="322"/>
    </location>
</feature>
<evidence type="ECO:0000256" key="3">
    <source>
        <dbReference type="ARBA" id="ARBA00022741"/>
    </source>
</evidence>
<organism evidence="9 10">
    <name type="scientific">Anaeramoeba flamelloides</name>
    <dbReference type="NCBI Taxonomy" id="1746091"/>
    <lineage>
        <taxon>Eukaryota</taxon>
        <taxon>Metamonada</taxon>
        <taxon>Anaeramoebidae</taxon>
        <taxon>Anaeramoeba</taxon>
    </lineage>
</organism>
<dbReference type="EMBL" id="JAOAOG010000127">
    <property type="protein sequence ID" value="KAJ6247421.1"/>
    <property type="molecule type" value="Genomic_DNA"/>
</dbReference>
<keyword evidence="10" id="KW-1185">Reference proteome</keyword>
<name>A0ABQ8YS97_9EUKA</name>
<dbReference type="Proteomes" id="UP001150062">
    <property type="component" value="Unassembled WGS sequence"/>
</dbReference>
<feature type="compositionally biased region" description="Basic and acidic residues" evidence="6">
    <location>
        <begin position="134"/>
        <end position="165"/>
    </location>
</feature>
<evidence type="ECO:0000256" key="2">
    <source>
        <dbReference type="ARBA" id="ARBA00022679"/>
    </source>
</evidence>
<evidence type="ECO:0000256" key="5">
    <source>
        <dbReference type="RuleBase" id="RU003953"/>
    </source>
</evidence>